<protein>
    <submittedName>
        <fullName evidence="3">Protein PHLOEM PROTEIN 2-LIKE A10-like</fullName>
    </submittedName>
</protein>
<accession>A0AAD7PF89</accession>
<keyword evidence="2" id="KW-0812">Transmembrane</keyword>
<organism evidence="3 4">
    <name type="scientific">Quillaja saponaria</name>
    <name type="common">Soap bark tree</name>
    <dbReference type="NCBI Taxonomy" id="32244"/>
    <lineage>
        <taxon>Eukaryota</taxon>
        <taxon>Viridiplantae</taxon>
        <taxon>Streptophyta</taxon>
        <taxon>Embryophyta</taxon>
        <taxon>Tracheophyta</taxon>
        <taxon>Spermatophyta</taxon>
        <taxon>Magnoliopsida</taxon>
        <taxon>eudicotyledons</taxon>
        <taxon>Gunneridae</taxon>
        <taxon>Pentapetalae</taxon>
        <taxon>rosids</taxon>
        <taxon>fabids</taxon>
        <taxon>Fabales</taxon>
        <taxon>Quillajaceae</taxon>
        <taxon>Quillaja</taxon>
    </lineage>
</organism>
<reference evidence="3" key="1">
    <citation type="journal article" date="2023" name="Science">
        <title>Elucidation of the pathway for biosynthesis of saponin adjuvants from the soapbark tree.</title>
        <authorList>
            <person name="Reed J."/>
            <person name="Orme A."/>
            <person name="El-Demerdash A."/>
            <person name="Owen C."/>
            <person name="Martin L.B.B."/>
            <person name="Misra R.C."/>
            <person name="Kikuchi S."/>
            <person name="Rejzek M."/>
            <person name="Martin A.C."/>
            <person name="Harkess A."/>
            <person name="Leebens-Mack J."/>
            <person name="Louveau T."/>
            <person name="Stephenson M.J."/>
            <person name="Osbourn A."/>
        </authorList>
    </citation>
    <scope>NUCLEOTIDE SEQUENCE</scope>
    <source>
        <strain evidence="3">S10</strain>
    </source>
</reference>
<dbReference type="PANTHER" id="PTHR21477">
    <property type="entry name" value="ZGC:172139"/>
    <property type="match status" value="1"/>
</dbReference>
<dbReference type="PANTHER" id="PTHR21477:SF12">
    <property type="entry name" value="PROTEIN PHLOEM PROTEIN 2-LIKE A10"/>
    <property type="match status" value="1"/>
</dbReference>
<name>A0AAD7PF89_QUISA</name>
<dbReference type="KEGG" id="qsa:O6P43_024522"/>
<gene>
    <name evidence="3" type="ORF">O6P43_024522</name>
</gene>
<keyword evidence="2" id="KW-0472">Membrane</keyword>
<sequence>MGFDYARKRKKLIFILAAFGFTSYGAYRVYHLPSVVRKRKRLSILLGAFISVAEAVSESAETVGVVSRDMKEFLQSNSDKIPNSLKQISKITSSNEFSDSLTSVTQALTLGVLRGYQSKTRIDRDETSANSSFIDQVMDKLFTTAGSGFVSVVVGSFARSLIMALYSDRQPSENSNSSNYSTSADHGGSDLDSLPRWVNVASDDKCRELICDCIQLFASTAVAVYLDKTMHINTYDEFFPGLTNPKHGTQLRDMLVSVCNGTVETLVRTSHQVIRSSDPNSASSYLIIDESPIFTRNEDLGQKTSSVEMESKSSNLSAEEKKHGWVSKVSSALSVPRNRRFVLDVTGRVTFATVRSFMEFLLEKLYNGVKRCANFVHEAVTENGLQIVRYAAAKTSVLATLCFTLYFHVVGGVWLLMPA</sequence>
<evidence type="ECO:0000256" key="1">
    <source>
        <dbReference type="SAM" id="MobiDB-lite"/>
    </source>
</evidence>
<dbReference type="InterPro" id="IPR019141">
    <property type="entry name" value="DUF2045"/>
</dbReference>
<dbReference type="EMBL" id="JARAOO010000010">
    <property type="protein sequence ID" value="KAJ7952724.1"/>
    <property type="molecule type" value="Genomic_DNA"/>
</dbReference>
<evidence type="ECO:0000256" key="2">
    <source>
        <dbReference type="SAM" id="Phobius"/>
    </source>
</evidence>
<feature type="region of interest" description="Disordered" evidence="1">
    <location>
        <begin position="170"/>
        <end position="189"/>
    </location>
</feature>
<feature type="transmembrane region" description="Helical" evidence="2">
    <location>
        <begin position="397"/>
        <end position="417"/>
    </location>
</feature>
<evidence type="ECO:0000313" key="3">
    <source>
        <dbReference type="EMBL" id="KAJ7952724.1"/>
    </source>
</evidence>
<keyword evidence="2" id="KW-1133">Transmembrane helix</keyword>
<keyword evidence="4" id="KW-1185">Reference proteome</keyword>
<proteinExistence type="predicted"/>
<feature type="compositionally biased region" description="Low complexity" evidence="1">
    <location>
        <begin position="172"/>
        <end position="183"/>
    </location>
</feature>
<feature type="transmembrane region" description="Helical" evidence="2">
    <location>
        <begin position="12"/>
        <end position="30"/>
    </location>
</feature>
<comment type="caution">
    <text evidence="3">The sequence shown here is derived from an EMBL/GenBank/DDBJ whole genome shotgun (WGS) entry which is preliminary data.</text>
</comment>
<dbReference type="Proteomes" id="UP001163823">
    <property type="component" value="Chromosome 10"/>
</dbReference>
<dbReference type="AlphaFoldDB" id="A0AAD7PF89"/>
<evidence type="ECO:0000313" key="4">
    <source>
        <dbReference type="Proteomes" id="UP001163823"/>
    </source>
</evidence>